<dbReference type="PRINTS" id="PR00069">
    <property type="entry name" value="ALDKETRDTASE"/>
</dbReference>
<evidence type="ECO:0000256" key="2">
    <source>
        <dbReference type="ARBA" id="ARBA00022857"/>
    </source>
</evidence>
<evidence type="ECO:0000259" key="7">
    <source>
        <dbReference type="Pfam" id="PF00248"/>
    </source>
</evidence>
<dbReference type="InterPro" id="IPR020471">
    <property type="entry name" value="AKR"/>
</dbReference>
<gene>
    <name evidence="8" type="ORF">IAR55_001810</name>
</gene>
<evidence type="ECO:0000313" key="9">
    <source>
        <dbReference type="Proteomes" id="UP001388673"/>
    </source>
</evidence>
<accession>A0AAW0Z377</accession>
<dbReference type="GeneID" id="92179069"/>
<dbReference type="EMBL" id="JBCAWK010000003">
    <property type="protein sequence ID" value="KAK8864560.1"/>
    <property type="molecule type" value="Genomic_DNA"/>
</dbReference>
<comment type="caution">
    <text evidence="8">The sequence shown here is derived from an EMBL/GenBank/DDBJ whole genome shotgun (WGS) entry which is preliminary data.</text>
</comment>
<evidence type="ECO:0000313" key="8">
    <source>
        <dbReference type="EMBL" id="KAK8864560.1"/>
    </source>
</evidence>
<reference evidence="8 9" key="1">
    <citation type="journal article" date="2024" name="bioRxiv">
        <title>Comparative genomics of Cryptococcus and Kwoniella reveals pathogenesis evolution and contrasting karyotype dynamics via intercentromeric recombination or chromosome fusion.</title>
        <authorList>
            <person name="Coelho M.A."/>
            <person name="David-Palma M."/>
            <person name="Shea T."/>
            <person name="Bowers K."/>
            <person name="McGinley-Smith S."/>
            <person name="Mohammad A.W."/>
            <person name="Gnirke A."/>
            <person name="Yurkov A.M."/>
            <person name="Nowrousian M."/>
            <person name="Sun S."/>
            <person name="Cuomo C.A."/>
            <person name="Heitman J."/>
        </authorList>
    </citation>
    <scope>NUCLEOTIDE SEQUENCE [LARGE SCALE GENOMIC DNA]</scope>
    <source>
        <strain evidence="8 9">CBS 13917</strain>
    </source>
</reference>
<dbReference type="SUPFAM" id="SSF51430">
    <property type="entry name" value="NAD(P)-linked oxidoreductase"/>
    <property type="match status" value="1"/>
</dbReference>
<dbReference type="InterPro" id="IPR023210">
    <property type="entry name" value="NADP_OxRdtase_dom"/>
</dbReference>
<dbReference type="PANTHER" id="PTHR43827:SF3">
    <property type="entry name" value="NADP-DEPENDENT OXIDOREDUCTASE DOMAIN-CONTAINING PROTEIN"/>
    <property type="match status" value="1"/>
</dbReference>
<protein>
    <recommendedName>
        <fullName evidence="7">NADP-dependent oxidoreductase domain-containing protein</fullName>
    </recommendedName>
</protein>
<evidence type="ECO:0000256" key="1">
    <source>
        <dbReference type="ARBA" id="ARBA00007905"/>
    </source>
</evidence>
<feature type="binding site" evidence="5">
    <location>
        <position position="110"/>
    </location>
    <ligand>
        <name>substrate</name>
    </ligand>
</feature>
<dbReference type="CDD" id="cd19071">
    <property type="entry name" value="AKR_AKR1-5-like"/>
    <property type="match status" value="1"/>
</dbReference>
<dbReference type="PIRSF" id="PIRSF000097">
    <property type="entry name" value="AKR"/>
    <property type="match status" value="1"/>
</dbReference>
<dbReference type="Gene3D" id="3.20.20.100">
    <property type="entry name" value="NADP-dependent oxidoreductase domain"/>
    <property type="match status" value="1"/>
</dbReference>
<dbReference type="InterPro" id="IPR036812">
    <property type="entry name" value="NAD(P)_OxRdtase_dom_sf"/>
</dbReference>
<evidence type="ECO:0000256" key="4">
    <source>
        <dbReference type="PIRSR" id="PIRSR000097-1"/>
    </source>
</evidence>
<evidence type="ECO:0000256" key="6">
    <source>
        <dbReference type="PIRSR" id="PIRSR000097-3"/>
    </source>
</evidence>
<dbReference type="Pfam" id="PF00248">
    <property type="entry name" value="Aldo_ket_red"/>
    <property type="match status" value="1"/>
</dbReference>
<organism evidence="8 9">
    <name type="scientific">Kwoniella newhampshirensis</name>
    <dbReference type="NCBI Taxonomy" id="1651941"/>
    <lineage>
        <taxon>Eukaryota</taxon>
        <taxon>Fungi</taxon>
        <taxon>Dikarya</taxon>
        <taxon>Basidiomycota</taxon>
        <taxon>Agaricomycotina</taxon>
        <taxon>Tremellomycetes</taxon>
        <taxon>Tremellales</taxon>
        <taxon>Cryptococcaceae</taxon>
        <taxon>Kwoniella</taxon>
    </lineage>
</organism>
<name>A0AAW0Z377_9TREE</name>
<feature type="active site" description="Proton donor" evidence="4">
    <location>
        <position position="45"/>
    </location>
</feature>
<keyword evidence="2" id="KW-0521">NADP</keyword>
<evidence type="ECO:0000256" key="3">
    <source>
        <dbReference type="ARBA" id="ARBA00023002"/>
    </source>
</evidence>
<dbReference type="GO" id="GO:0016616">
    <property type="term" value="F:oxidoreductase activity, acting on the CH-OH group of donors, NAD or NADP as acceptor"/>
    <property type="evidence" value="ECO:0007669"/>
    <property type="project" value="UniProtKB-ARBA"/>
</dbReference>
<dbReference type="RefSeq" id="XP_066804856.1">
    <property type="nucleotide sequence ID" value="XM_066944933.1"/>
</dbReference>
<dbReference type="PANTHER" id="PTHR43827">
    <property type="entry name" value="2,5-DIKETO-D-GLUCONIC ACID REDUCTASE"/>
    <property type="match status" value="1"/>
</dbReference>
<feature type="site" description="Lowers pKa of active site Tyr" evidence="6">
    <location>
        <position position="76"/>
    </location>
</feature>
<dbReference type="Proteomes" id="UP001388673">
    <property type="component" value="Unassembled WGS sequence"/>
</dbReference>
<feature type="domain" description="NADP-dependent oxidoreductase" evidence="7">
    <location>
        <begin position="26"/>
        <end position="261"/>
    </location>
</feature>
<keyword evidence="3" id="KW-0560">Oxidoreductase</keyword>
<proteinExistence type="inferred from homology"/>
<keyword evidence="9" id="KW-1185">Reference proteome</keyword>
<dbReference type="KEGG" id="kne:92179069"/>
<comment type="similarity">
    <text evidence="1">Belongs to the aldo/keto reductase family.</text>
</comment>
<sequence length="291" mass="32836">MVAITDRRILADGKDTPIFVFGSRAESIPQALSLGWRGFDTAQEYGNEQAIGQAIRDTPAYKDGSITRPEIYVTSKLAGQSFRPQENLVESIKESVDKIGLEYIDLFIIHKPYGTPEGRKTQWLALVEAKKQGLVKSIGVSSFGPKHLEEIRNYSDEFPVVNQVEITCFNQEPALQAYCKKNNIAIQTYSPLARNEKSEDPTLNEVAKAVGRTWNQVMLRWSIQTGLYPVCASRRSQSNIENSQVFDFELSEDQMEKLNSLESGFRVCPENPLDQDDQPPYHWDGVKVTLL</sequence>
<dbReference type="AlphaFoldDB" id="A0AAW0Z377"/>
<evidence type="ECO:0000256" key="5">
    <source>
        <dbReference type="PIRSR" id="PIRSR000097-2"/>
    </source>
</evidence>